<dbReference type="OrthoDB" id="21254at2759"/>
<feature type="compositionally biased region" description="Basic and acidic residues" evidence="2">
    <location>
        <begin position="203"/>
        <end position="213"/>
    </location>
</feature>
<keyword evidence="5" id="KW-1185">Reference proteome</keyword>
<dbReference type="InterPro" id="IPR003511">
    <property type="entry name" value="HORMA_dom"/>
</dbReference>
<comment type="similarity">
    <text evidence="1">Belongs to the MAD2 family.</text>
</comment>
<evidence type="ECO:0000256" key="1">
    <source>
        <dbReference type="ARBA" id="ARBA00010348"/>
    </source>
</evidence>
<dbReference type="EMBL" id="PKSM01000383">
    <property type="protein sequence ID" value="POV96119.1"/>
    <property type="molecule type" value="Genomic_DNA"/>
</dbReference>
<name>A0A2S4UFR2_9BASI</name>
<dbReference type="VEuPathDB" id="FungiDB:PSHT_15314"/>
<proteinExistence type="inferred from homology"/>
<dbReference type="AlphaFoldDB" id="A0A2S4UFR2"/>
<feature type="compositionally biased region" description="Low complexity" evidence="2">
    <location>
        <begin position="238"/>
        <end position="248"/>
    </location>
</feature>
<comment type="caution">
    <text evidence="4">The sequence shown here is derived from an EMBL/GenBank/DDBJ whole genome shotgun (WGS) entry which is preliminary data.</text>
</comment>
<dbReference type="PROSITE" id="PS50815">
    <property type="entry name" value="HORMA"/>
    <property type="match status" value="1"/>
</dbReference>
<dbReference type="Gene3D" id="3.30.900.10">
    <property type="entry name" value="HORMA domain"/>
    <property type="match status" value="2"/>
</dbReference>
<evidence type="ECO:0000259" key="3">
    <source>
        <dbReference type="PROSITE" id="PS50815"/>
    </source>
</evidence>
<dbReference type="PANTHER" id="PTHR11842">
    <property type="entry name" value="MITOTIC SPINDLE ASSEMBLY CHECKPOINT PROTEIN MAD2"/>
    <property type="match status" value="1"/>
</dbReference>
<gene>
    <name evidence="4" type="ORF">PSHT_15314</name>
</gene>
<dbReference type="Proteomes" id="UP000238274">
    <property type="component" value="Unassembled WGS sequence"/>
</dbReference>
<evidence type="ECO:0000313" key="4">
    <source>
        <dbReference type="EMBL" id="POV96119.1"/>
    </source>
</evidence>
<evidence type="ECO:0000256" key="2">
    <source>
        <dbReference type="SAM" id="MobiDB-lite"/>
    </source>
</evidence>
<dbReference type="SUPFAM" id="SSF56019">
    <property type="entry name" value="The spindle assembly checkpoint protein mad2"/>
    <property type="match status" value="1"/>
</dbReference>
<dbReference type="VEuPathDB" id="FungiDB:PSTT_03601"/>
<dbReference type="Pfam" id="PF02301">
    <property type="entry name" value="HORMA"/>
    <property type="match status" value="1"/>
</dbReference>
<dbReference type="PANTHER" id="PTHR11842:SF10">
    <property type="entry name" value="MITOTIC SPINDLE ASSEMBLY CHECKPOINT PROTEIN MAD2B"/>
    <property type="match status" value="1"/>
</dbReference>
<dbReference type="InterPro" id="IPR036570">
    <property type="entry name" value="HORMA_dom_sf"/>
</dbReference>
<reference evidence="5" key="2">
    <citation type="journal article" date="2018" name="BMC Genomics">
        <title>Genomic insights into host adaptation between the wheat stripe rust pathogen (Puccinia striiformis f. sp. tritici) and the barley stripe rust pathogen (Puccinia striiformis f. sp. hordei).</title>
        <authorList>
            <person name="Xia C."/>
            <person name="Wang M."/>
            <person name="Yin C."/>
            <person name="Cornejo O.E."/>
            <person name="Hulbert S.H."/>
            <person name="Chen X."/>
        </authorList>
    </citation>
    <scope>NUCLEOTIDE SEQUENCE [LARGE SCALE GENOMIC DNA]</scope>
    <source>
        <strain evidence="5">93TX-2</strain>
    </source>
</reference>
<feature type="region of interest" description="Disordered" evidence="2">
    <location>
        <begin position="203"/>
        <end position="248"/>
    </location>
</feature>
<reference evidence="5" key="3">
    <citation type="journal article" date="2018" name="Mol. Plant Microbe Interact.">
        <title>Genome sequence resources for the wheat stripe rust pathogen (Puccinia striiformis f. sp. tritici) and the barley stripe rust pathogen (Puccinia striiformis f. sp. hordei).</title>
        <authorList>
            <person name="Xia C."/>
            <person name="Wang M."/>
            <person name="Yin C."/>
            <person name="Cornejo O.E."/>
            <person name="Hulbert S.H."/>
            <person name="Chen X."/>
        </authorList>
    </citation>
    <scope>NUCLEOTIDE SEQUENCE [LARGE SCALE GENOMIC DNA]</scope>
    <source>
        <strain evidence="5">93TX-2</strain>
    </source>
</reference>
<accession>A0A2S4UFR2</accession>
<organism evidence="4 5">
    <name type="scientific">Puccinia striiformis</name>
    <dbReference type="NCBI Taxonomy" id="27350"/>
    <lineage>
        <taxon>Eukaryota</taxon>
        <taxon>Fungi</taxon>
        <taxon>Dikarya</taxon>
        <taxon>Basidiomycota</taxon>
        <taxon>Pucciniomycotina</taxon>
        <taxon>Pucciniomycetes</taxon>
        <taxon>Pucciniales</taxon>
        <taxon>Pucciniaceae</taxon>
        <taxon>Puccinia</taxon>
    </lineage>
</organism>
<evidence type="ECO:0000313" key="5">
    <source>
        <dbReference type="Proteomes" id="UP000238274"/>
    </source>
</evidence>
<protein>
    <recommendedName>
        <fullName evidence="3">HORMA domain-containing protein</fullName>
    </recommendedName>
</protein>
<feature type="domain" description="HORMA" evidence="3">
    <location>
        <begin position="16"/>
        <end position="269"/>
    </location>
</feature>
<dbReference type="InterPro" id="IPR045091">
    <property type="entry name" value="Mad2-like"/>
</dbReference>
<sequence>MNDKDDQPPSQNMTFNETLRLIGEFLEVAFHQILYLRNVYPAGMAFVSAQVPLQMSQEYLMEVHLLDLFEQRKKFNVQVMSSRHPVLTSYIGEVISQSMEEVVKGLAKKLILAVQDNSTIPPKPREHFVFNLQYLVDPIATFENEADRDIRPIAAYGSKADAELHIRAFLIKLNSCNVHLGEPIKQDLTWTTFLELNDSTKEPISEHSKKNDHPPQWIPCDDPDEQTTTSTLSKPEGSDLPSSSLAGSSKRLIPLKSQGLGMIQLQMLVIQHNEKNDNNFQTPGLTTQK</sequence>
<dbReference type="GO" id="GO:0016035">
    <property type="term" value="C:zeta DNA polymerase complex"/>
    <property type="evidence" value="ECO:0007669"/>
    <property type="project" value="TreeGrafter"/>
</dbReference>
<reference evidence="4 5" key="1">
    <citation type="submission" date="2017-12" db="EMBL/GenBank/DDBJ databases">
        <title>Gene loss provides genomic basis for host adaptation in cereal stripe rust fungi.</title>
        <authorList>
            <person name="Xia C."/>
        </authorList>
    </citation>
    <scope>NUCLEOTIDE SEQUENCE [LARGE SCALE GENOMIC DNA]</scope>
    <source>
        <strain evidence="4 5">93TX-2</strain>
    </source>
</reference>